<dbReference type="Pfam" id="PF13030">
    <property type="entry name" value="DUF3891"/>
    <property type="match status" value="1"/>
</dbReference>
<comment type="caution">
    <text evidence="1">The sequence shown here is derived from an EMBL/GenBank/DDBJ whole genome shotgun (WGS) entry which is preliminary data.</text>
</comment>
<name>A0ABS1I4C7_9PROT</name>
<protein>
    <submittedName>
        <fullName evidence="1">DUF3891 family protein</fullName>
    </submittedName>
</protein>
<proteinExistence type="predicted"/>
<dbReference type="Proteomes" id="UP000654452">
    <property type="component" value="Unassembled WGS sequence"/>
</dbReference>
<evidence type="ECO:0000313" key="1">
    <source>
        <dbReference type="EMBL" id="MBK4721592.1"/>
    </source>
</evidence>
<reference evidence="1 2" key="1">
    <citation type="submission" date="2021-01" db="EMBL/GenBank/DDBJ databases">
        <title>Azospirillum sp. YIM DDC1 draft genome.</title>
        <authorList>
            <person name="Wang Y.-X."/>
        </authorList>
    </citation>
    <scope>NUCLEOTIDE SEQUENCE [LARGE SCALE GENOMIC DNA]</scope>
    <source>
        <strain evidence="1 2">YIM DDC1</strain>
    </source>
</reference>
<keyword evidence="2" id="KW-1185">Reference proteome</keyword>
<sequence>MLFRDVGKDVIAIPQPSHAWLLGQLLRAWGNAVTRTRCTPARGALPSAKRSPSVTA</sequence>
<dbReference type="EMBL" id="JAEPIV010000015">
    <property type="protein sequence ID" value="MBK4721592.1"/>
    <property type="molecule type" value="Genomic_DNA"/>
</dbReference>
<accession>A0ABS1I4C7</accession>
<evidence type="ECO:0000313" key="2">
    <source>
        <dbReference type="Proteomes" id="UP000654452"/>
    </source>
</evidence>
<dbReference type="InterPro" id="IPR024992">
    <property type="entry name" value="DUF3891"/>
</dbReference>
<gene>
    <name evidence="1" type="ORF">JJL56_22310</name>
</gene>
<organism evidence="1 2">
    <name type="scientific">Azospirillum aestuarii</name>
    <dbReference type="NCBI Taxonomy" id="2802052"/>
    <lineage>
        <taxon>Bacteria</taxon>
        <taxon>Pseudomonadati</taxon>
        <taxon>Pseudomonadota</taxon>
        <taxon>Alphaproteobacteria</taxon>
        <taxon>Rhodospirillales</taxon>
        <taxon>Azospirillaceae</taxon>
        <taxon>Azospirillum</taxon>
    </lineage>
</organism>